<feature type="domain" description="DUF8035" evidence="2">
    <location>
        <begin position="442"/>
        <end position="505"/>
    </location>
</feature>
<name>A0A1Y1ZLY0_9PLEO</name>
<feature type="compositionally biased region" description="Basic residues" evidence="1">
    <location>
        <begin position="507"/>
        <end position="517"/>
    </location>
</feature>
<sequence>MANLATIFSTVTRGAKLALELNELAVTAPDATYNLHRIAKSISNFSLTVKQIGTVIRTDDKIPSPEAYETLEDILEQCKDVYVEIKATTPSENLESNSRHDSIHSQYQGFKPSSTESARLSYLKAHLDALNSTLEVMLQVFNTAESVIWARTRPSISPQQEARAVANEKTQLQALIIEQQMRLLSLPRRFENSRPNGRLLMEQDSSHSLITREERGGSPKPTKMFLYQEASLSSLDPSGSESDWLAAVCAISKFHLEHLLQSWTCLRQLEEKIKDEERLIQAQRRQTQQPTCESDGSGDEVGALPKFRHNDARLSTPTPKRPTGVQPLFTDSTLPIPVPESKFGPAAPLSPASSYGVSPRSSGQSLPSPHDPRRSSQSPRSSITVLPTAAAAAVEARDKDDDLDLKVPWRLCSKNLYWDYTDGTIKRTNTDKVSSDAFSDRNSWTEILESWVDKEAIEEAGYNYKRVKKERWDGRRTRFETCFMIQRPLTFSEVRRLVERTAELYRQKRPRSPSRRRSSSDRPSTHQFVQPTQDRDQTPRANHPPLERSTTSYPFPPQPQAPPLDRSLSMPDSIPTYPPYPNPNLHKPSLNSPGGMSGSQHPQAPTVLQTGHYTPQTSPSLPKTAQYNPQTYNPQTYNQQPVPQYTASPQTLQPPPFSANYHPTYSGSPSATLDPRDRRSSAICPPSPLQQPYPQSSRTRNEQYSSTSTTSESESGRKERRHRSHSRRRPSSSHSHRSSGHTSHRRKGSSTVGTLAKVGGLAALLDGIVDLGVL</sequence>
<feature type="compositionally biased region" description="Polar residues" evidence="1">
    <location>
        <begin position="589"/>
        <end position="651"/>
    </location>
</feature>
<feature type="compositionally biased region" description="Basic residues" evidence="1">
    <location>
        <begin position="718"/>
        <end position="748"/>
    </location>
</feature>
<evidence type="ECO:0000256" key="1">
    <source>
        <dbReference type="SAM" id="MobiDB-lite"/>
    </source>
</evidence>
<feature type="region of interest" description="Disordered" evidence="1">
    <location>
        <begin position="504"/>
        <end position="752"/>
    </location>
</feature>
<accession>A0A1Y1ZLY0</accession>
<keyword evidence="4" id="KW-1185">Reference proteome</keyword>
<protein>
    <recommendedName>
        <fullName evidence="2">DUF8035 domain-containing protein</fullName>
    </recommendedName>
</protein>
<dbReference type="AlphaFoldDB" id="A0A1Y1ZLY0"/>
<evidence type="ECO:0000313" key="4">
    <source>
        <dbReference type="Proteomes" id="UP000193144"/>
    </source>
</evidence>
<dbReference type="EMBL" id="MCFA01000063">
    <property type="protein sequence ID" value="ORY11236.1"/>
    <property type="molecule type" value="Genomic_DNA"/>
</dbReference>
<reference evidence="3 4" key="1">
    <citation type="submission" date="2016-07" db="EMBL/GenBank/DDBJ databases">
        <title>Pervasive Adenine N6-methylation of Active Genes in Fungi.</title>
        <authorList>
            <consortium name="DOE Joint Genome Institute"/>
            <person name="Mondo S.J."/>
            <person name="Dannebaum R.O."/>
            <person name="Kuo R.C."/>
            <person name="Labutti K."/>
            <person name="Haridas S."/>
            <person name="Kuo A."/>
            <person name="Salamov A."/>
            <person name="Ahrendt S.R."/>
            <person name="Lipzen A."/>
            <person name="Sullivan W."/>
            <person name="Andreopoulos W.B."/>
            <person name="Clum A."/>
            <person name="Lindquist E."/>
            <person name="Daum C."/>
            <person name="Ramamoorthy G.K."/>
            <person name="Gryganskyi A."/>
            <person name="Culley D."/>
            <person name="Magnuson J.K."/>
            <person name="James T.Y."/>
            <person name="O'Malley M.A."/>
            <person name="Stajich J.E."/>
            <person name="Spatafora J.W."/>
            <person name="Visel A."/>
            <person name="Grigoriev I.V."/>
        </authorList>
    </citation>
    <scope>NUCLEOTIDE SEQUENCE [LARGE SCALE GENOMIC DNA]</scope>
    <source>
        <strain evidence="3 4">CBS 115471</strain>
    </source>
</reference>
<organism evidence="3 4">
    <name type="scientific">Clohesyomyces aquaticus</name>
    <dbReference type="NCBI Taxonomy" id="1231657"/>
    <lineage>
        <taxon>Eukaryota</taxon>
        <taxon>Fungi</taxon>
        <taxon>Dikarya</taxon>
        <taxon>Ascomycota</taxon>
        <taxon>Pezizomycotina</taxon>
        <taxon>Dothideomycetes</taxon>
        <taxon>Pleosporomycetidae</taxon>
        <taxon>Pleosporales</taxon>
        <taxon>Lindgomycetaceae</taxon>
        <taxon>Clohesyomyces</taxon>
    </lineage>
</organism>
<dbReference type="OrthoDB" id="5431013at2759"/>
<dbReference type="Pfam" id="PF26118">
    <property type="entry name" value="DUF8035"/>
    <property type="match status" value="1"/>
</dbReference>
<feature type="compositionally biased region" description="Polar residues" evidence="1">
    <location>
        <begin position="283"/>
        <end position="294"/>
    </location>
</feature>
<feature type="region of interest" description="Disordered" evidence="1">
    <location>
        <begin position="282"/>
        <end position="386"/>
    </location>
</feature>
<dbReference type="InterPro" id="IPR058348">
    <property type="entry name" value="DUF8035"/>
</dbReference>
<dbReference type="Proteomes" id="UP000193144">
    <property type="component" value="Unassembled WGS sequence"/>
</dbReference>
<evidence type="ECO:0000259" key="2">
    <source>
        <dbReference type="Pfam" id="PF26118"/>
    </source>
</evidence>
<proteinExistence type="predicted"/>
<comment type="caution">
    <text evidence="3">The sequence shown here is derived from an EMBL/GenBank/DDBJ whole genome shotgun (WGS) entry which is preliminary data.</text>
</comment>
<feature type="compositionally biased region" description="Polar residues" evidence="1">
    <location>
        <begin position="351"/>
        <end position="366"/>
    </location>
</feature>
<gene>
    <name evidence="3" type="ORF">BCR34DRAFT_484535</name>
</gene>
<feature type="compositionally biased region" description="Polar residues" evidence="1">
    <location>
        <begin position="661"/>
        <end position="671"/>
    </location>
</feature>
<evidence type="ECO:0000313" key="3">
    <source>
        <dbReference type="EMBL" id="ORY11236.1"/>
    </source>
</evidence>